<feature type="signal peptide" evidence="1">
    <location>
        <begin position="1"/>
        <end position="17"/>
    </location>
</feature>
<evidence type="ECO:0000256" key="1">
    <source>
        <dbReference type="SAM" id="SignalP"/>
    </source>
</evidence>
<dbReference type="VEuPathDB" id="TrichDB:TRFO_15004"/>
<gene>
    <name evidence="2" type="ORF">TRFO_15004</name>
</gene>
<evidence type="ECO:0000313" key="2">
    <source>
        <dbReference type="EMBL" id="OHT14594.1"/>
    </source>
</evidence>
<dbReference type="GeneID" id="94832849"/>
<keyword evidence="1" id="KW-0732">Signal</keyword>
<comment type="caution">
    <text evidence="2">The sequence shown here is derived from an EMBL/GenBank/DDBJ whole genome shotgun (WGS) entry which is preliminary data.</text>
</comment>
<dbReference type="Gene3D" id="1.10.510.10">
    <property type="entry name" value="Transferase(Phosphotransferase) domain 1"/>
    <property type="match status" value="1"/>
</dbReference>
<accession>A0A1J4KTX7</accession>
<keyword evidence="3" id="KW-1185">Reference proteome</keyword>
<proteinExistence type="predicted"/>
<organism evidence="2 3">
    <name type="scientific">Tritrichomonas foetus</name>
    <dbReference type="NCBI Taxonomy" id="1144522"/>
    <lineage>
        <taxon>Eukaryota</taxon>
        <taxon>Metamonada</taxon>
        <taxon>Parabasalia</taxon>
        <taxon>Tritrichomonadida</taxon>
        <taxon>Tritrichomonadidae</taxon>
        <taxon>Tritrichomonas</taxon>
    </lineage>
</organism>
<dbReference type="AlphaFoldDB" id="A0A1J4KTX7"/>
<dbReference type="SUPFAM" id="SSF56112">
    <property type="entry name" value="Protein kinase-like (PK-like)"/>
    <property type="match status" value="1"/>
</dbReference>
<sequence length="769" mass="91126">MILIWASILTIITIVLYRIGTNTNLETNKDDEQEPKKHKIKKKCFTKIKRIGPNECIYQYKKNKQYYLGYKIITLLSEAEIRSRFKLLKMLPLYVNELIAFINKQKEEGEKKKEPKNVNHQINSEKESYISYFQEFDFYSLEIKSCGDINELILYSRLSSLSSIYRDSCFDLHDHSVNKETPEILPCTIHESTTFPTLEKFILTIYEKQNQENDESANIVLNSLNQEKLKHLDQIKESIIKQLICSFISLEIKGISHGNITPQNILIMRNINSGYEDQDKGKNIKVTEAIKPIITNYFYTLFENIEKEDTITNIKKKEYMSSDLYRFGFLLYFIIEEKYPQNNNVSLSNGYFKYRYEEVIRLCFEKNNKEINFIKIYDKLYSRSKSIEPLIMNQTSFNENDIVELLKLQKEKVQNSITFEEKIHDLVEFLMDSLISKDNFSRNVKIMMKNIKEFLNNHILCYIYKPLAVILEILALFFKKGIIFGLFQNLPLSIHLYELSIKIGNLTSTKLHYGEYLFWNFFYQIQCKELYIHYLEEAAETDEFRSHANFLLGIEHLENNPSEYFKKVENNSEYSLPSKSFLDYEQFQKNHYEHKCDVIKKNLQSNDKFTKLLYALMLKEKHDIKFLEYLMESISMGCDLALFTFIHNVDDDDDSFKIIIPFIKRYMRKGSIFAYAQYAKQLYKGKHLCKDEDKAQMIGRMLLKCKVPERLFSFSICETSTDSVSISKILIKVARAVIKFTLNCIEIMIDIFQSIKEYLDRKYNDLDIR</sequence>
<dbReference type="EMBL" id="MLAK01000344">
    <property type="protein sequence ID" value="OHT14594.1"/>
    <property type="molecule type" value="Genomic_DNA"/>
</dbReference>
<name>A0A1J4KTX7_9EUKA</name>
<dbReference type="InterPro" id="IPR011009">
    <property type="entry name" value="Kinase-like_dom_sf"/>
</dbReference>
<reference evidence="2" key="1">
    <citation type="submission" date="2016-10" db="EMBL/GenBank/DDBJ databases">
        <authorList>
            <person name="Benchimol M."/>
            <person name="Almeida L.G."/>
            <person name="Vasconcelos A.T."/>
            <person name="Perreira-Neves A."/>
            <person name="Rosa I.A."/>
            <person name="Tasca T."/>
            <person name="Bogo M.R."/>
            <person name="de Souza W."/>
        </authorList>
    </citation>
    <scope>NUCLEOTIDE SEQUENCE [LARGE SCALE GENOMIC DNA]</scope>
    <source>
        <strain evidence="2">K</strain>
    </source>
</reference>
<dbReference type="RefSeq" id="XP_068367730.1">
    <property type="nucleotide sequence ID" value="XM_068498145.1"/>
</dbReference>
<protein>
    <recommendedName>
        <fullName evidence="4">Protein kinase domain-containing protein</fullName>
    </recommendedName>
</protein>
<evidence type="ECO:0008006" key="4">
    <source>
        <dbReference type="Google" id="ProtNLM"/>
    </source>
</evidence>
<evidence type="ECO:0000313" key="3">
    <source>
        <dbReference type="Proteomes" id="UP000179807"/>
    </source>
</evidence>
<dbReference type="Proteomes" id="UP000179807">
    <property type="component" value="Unassembled WGS sequence"/>
</dbReference>
<feature type="chain" id="PRO_5012204675" description="Protein kinase domain-containing protein" evidence="1">
    <location>
        <begin position="18"/>
        <end position="769"/>
    </location>
</feature>